<evidence type="ECO:0000256" key="3">
    <source>
        <dbReference type="ARBA" id="ARBA00022448"/>
    </source>
</evidence>
<evidence type="ECO:0000256" key="6">
    <source>
        <dbReference type="ARBA" id="ARBA00022826"/>
    </source>
</evidence>
<feature type="transmembrane region" description="Helical" evidence="13">
    <location>
        <begin position="146"/>
        <end position="168"/>
    </location>
</feature>
<reference evidence="14" key="2">
    <citation type="submission" date="2023-01" db="EMBL/GenBank/DDBJ databases">
        <title>Draft genome sequence of Algimonas ampicilliniresistens strain NBRC 108219.</title>
        <authorList>
            <person name="Sun Q."/>
            <person name="Mori K."/>
        </authorList>
    </citation>
    <scope>NUCLEOTIDE SEQUENCE</scope>
    <source>
        <strain evidence="14">NBRC 108219</strain>
    </source>
</reference>
<proteinExistence type="inferred from homology"/>
<keyword evidence="7" id="KW-0630">Potassium</keyword>
<reference evidence="14" key="1">
    <citation type="journal article" date="2014" name="Int. J. Syst. Evol. Microbiol.">
        <title>Complete genome of a new Firmicutes species belonging to the dominant human colonic microbiota ('Ruminococcus bicirculans') reveals two chromosomes and a selective capacity to utilize plant glucans.</title>
        <authorList>
            <consortium name="NISC Comparative Sequencing Program"/>
            <person name="Wegmann U."/>
            <person name="Louis P."/>
            <person name="Goesmann A."/>
            <person name="Henrissat B."/>
            <person name="Duncan S.H."/>
            <person name="Flint H.J."/>
        </authorList>
    </citation>
    <scope>NUCLEOTIDE SEQUENCE</scope>
    <source>
        <strain evidence="14">NBRC 108219</strain>
    </source>
</reference>
<comment type="catalytic activity">
    <reaction evidence="12">
        <text>K(+)(in) = K(+)(out)</text>
        <dbReference type="Rhea" id="RHEA:29463"/>
        <dbReference type="ChEBI" id="CHEBI:29103"/>
    </reaction>
</comment>
<comment type="subcellular location">
    <subcellularLocation>
        <location evidence="1">Membrane</location>
        <topology evidence="1">Multi-pass membrane protein</topology>
    </subcellularLocation>
</comment>
<feature type="transmembrane region" description="Helical" evidence="13">
    <location>
        <begin position="196"/>
        <end position="224"/>
    </location>
</feature>
<sequence>MLRKAIGKQLDHDPNFRWRGEAVTRIENLSDIAFAVALGMIISGVDAPRTYDQLIHFLIFSIPAAACFAVLLGVWIAHYTFFRRYGVADQRVIFYNAVLIFLVLYMAYPLRFAFDSLFAFIIGLSTGDPSRNIEIGISSFEVSGRVIAIFGLIYGLLFSVISLMYGYAVKKAELLDLNAYELALTKQSRFTKWSEALLAFLVAGLGWFTSLNGFAGCLLFFTWLPYIIAQRLYPAVPEEPSHA</sequence>
<keyword evidence="6" id="KW-0631">Potassium channel</keyword>
<keyword evidence="11" id="KW-0407">Ion channel</keyword>
<evidence type="ECO:0000256" key="7">
    <source>
        <dbReference type="ARBA" id="ARBA00022958"/>
    </source>
</evidence>
<keyword evidence="4" id="KW-0633">Potassium transport</keyword>
<feature type="transmembrane region" description="Helical" evidence="13">
    <location>
        <begin position="93"/>
        <end position="110"/>
    </location>
</feature>
<dbReference type="Pfam" id="PF06736">
    <property type="entry name" value="TMEM175"/>
    <property type="match status" value="1"/>
</dbReference>
<evidence type="ECO:0000256" key="1">
    <source>
        <dbReference type="ARBA" id="ARBA00004141"/>
    </source>
</evidence>
<evidence type="ECO:0000256" key="13">
    <source>
        <dbReference type="SAM" id="Phobius"/>
    </source>
</evidence>
<evidence type="ECO:0000256" key="11">
    <source>
        <dbReference type="ARBA" id="ARBA00023303"/>
    </source>
</evidence>
<name>A0ABQ5V6N9_9PROT</name>
<keyword evidence="3" id="KW-0813">Transport</keyword>
<feature type="transmembrane region" description="Helical" evidence="13">
    <location>
        <begin position="57"/>
        <end position="81"/>
    </location>
</feature>
<dbReference type="Proteomes" id="UP001161391">
    <property type="component" value="Unassembled WGS sequence"/>
</dbReference>
<evidence type="ECO:0000256" key="10">
    <source>
        <dbReference type="ARBA" id="ARBA00023136"/>
    </source>
</evidence>
<keyword evidence="10 13" id="KW-0472">Membrane</keyword>
<keyword evidence="15" id="KW-1185">Reference proteome</keyword>
<evidence type="ECO:0000256" key="5">
    <source>
        <dbReference type="ARBA" id="ARBA00022692"/>
    </source>
</evidence>
<evidence type="ECO:0000256" key="8">
    <source>
        <dbReference type="ARBA" id="ARBA00022989"/>
    </source>
</evidence>
<dbReference type="InterPro" id="IPR010617">
    <property type="entry name" value="TMEM175-like"/>
</dbReference>
<organism evidence="14 15">
    <name type="scientific">Algimonas ampicilliniresistens</name>
    <dbReference type="NCBI Taxonomy" id="1298735"/>
    <lineage>
        <taxon>Bacteria</taxon>
        <taxon>Pseudomonadati</taxon>
        <taxon>Pseudomonadota</taxon>
        <taxon>Alphaproteobacteria</taxon>
        <taxon>Maricaulales</taxon>
        <taxon>Robiginitomaculaceae</taxon>
        <taxon>Algimonas</taxon>
    </lineage>
</organism>
<evidence type="ECO:0008006" key="16">
    <source>
        <dbReference type="Google" id="ProtNLM"/>
    </source>
</evidence>
<keyword evidence="9" id="KW-0406">Ion transport</keyword>
<accession>A0ABQ5V6N9</accession>
<comment type="similarity">
    <text evidence="2">Belongs to the TMEM175 family.</text>
</comment>
<evidence type="ECO:0000256" key="2">
    <source>
        <dbReference type="ARBA" id="ARBA00006920"/>
    </source>
</evidence>
<evidence type="ECO:0000256" key="9">
    <source>
        <dbReference type="ARBA" id="ARBA00023065"/>
    </source>
</evidence>
<gene>
    <name evidence="14" type="ORF">GCM10007853_05410</name>
</gene>
<evidence type="ECO:0000313" key="15">
    <source>
        <dbReference type="Proteomes" id="UP001161391"/>
    </source>
</evidence>
<comment type="caution">
    <text evidence="14">The sequence shown here is derived from an EMBL/GenBank/DDBJ whole genome shotgun (WGS) entry which is preliminary data.</text>
</comment>
<evidence type="ECO:0000313" key="14">
    <source>
        <dbReference type="EMBL" id="GLQ22667.1"/>
    </source>
</evidence>
<protein>
    <recommendedName>
        <fullName evidence="16">DUF1211 domain-containing protein</fullName>
    </recommendedName>
</protein>
<dbReference type="RefSeq" id="WP_284387241.1">
    <property type="nucleotide sequence ID" value="NZ_BSNK01000001.1"/>
</dbReference>
<evidence type="ECO:0000256" key="12">
    <source>
        <dbReference type="ARBA" id="ARBA00034430"/>
    </source>
</evidence>
<dbReference type="EMBL" id="BSNK01000001">
    <property type="protein sequence ID" value="GLQ22667.1"/>
    <property type="molecule type" value="Genomic_DNA"/>
</dbReference>
<evidence type="ECO:0000256" key="4">
    <source>
        <dbReference type="ARBA" id="ARBA00022538"/>
    </source>
</evidence>
<keyword evidence="8 13" id="KW-1133">Transmembrane helix</keyword>
<feature type="transmembrane region" description="Helical" evidence="13">
    <location>
        <begin position="26"/>
        <end position="45"/>
    </location>
</feature>
<keyword evidence="5 13" id="KW-0812">Transmembrane</keyword>